<evidence type="ECO:0000313" key="1">
    <source>
        <dbReference type="EMBL" id="OAI21930.1"/>
    </source>
</evidence>
<name>A0A291II03_9GAMM</name>
<gene>
    <name evidence="1" type="ORF">A1356_20125</name>
</gene>
<evidence type="ECO:0000313" key="2">
    <source>
        <dbReference type="Proteomes" id="UP000077734"/>
    </source>
</evidence>
<dbReference type="AlphaFoldDB" id="A0A291II03"/>
<dbReference type="KEGG" id="mko:MKLM6_1584"/>
<keyword evidence="2" id="KW-1185">Reference proteome</keyword>
<accession>A0A291II03</accession>
<reference evidence="1 2" key="1">
    <citation type="submission" date="2016-03" db="EMBL/GenBank/DDBJ databases">
        <authorList>
            <person name="Heylen K."/>
            <person name="De Vos P."/>
            <person name="Vekeman B."/>
        </authorList>
    </citation>
    <scope>NUCLEOTIDE SEQUENCE [LARGE SCALE GENOMIC DNA]</scope>
    <source>
        <strain evidence="1 2">R-49807</strain>
    </source>
</reference>
<protein>
    <submittedName>
        <fullName evidence="1">Uncharacterized protein</fullName>
    </submittedName>
</protein>
<organism evidence="1 2">
    <name type="scientific">Methylomonas koyamae</name>
    <dbReference type="NCBI Taxonomy" id="702114"/>
    <lineage>
        <taxon>Bacteria</taxon>
        <taxon>Pseudomonadati</taxon>
        <taxon>Pseudomonadota</taxon>
        <taxon>Gammaproteobacteria</taxon>
        <taxon>Methylococcales</taxon>
        <taxon>Methylococcaceae</taxon>
        <taxon>Methylomonas</taxon>
    </lineage>
</organism>
<comment type="caution">
    <text evidence="1">The sequence shown here is derived from an EMBL/GenBank/DDBJ whole genome shotgun (WGS) entry which is preliminary data.</text>
</comment>
<dbReference type="RefSeq" id="WP_064021176.1">
    <property type="nucleotide sequence ID" value="NZ_CP023669.1"/>
</dbReference>
<dbReference type="EMBL" id="LUUL01000131">
    <property type="protein sequence ID" value="OAI21930.1"/>
    <property type="molecule type" value="Genomic_DNA"/>
</dbReference>
<proteinExistence type="predicted"/>
<dbReference type="Proteomes" id="UP000077734">
    <property type="component" value="Unassembled WGS sequence"/>
</dbReference>
<sequence>MTAEELTLAKDKDLVASLQAIKRAAELARKQAIQTGTEIVIMRDEQIVHVSAEQLKQEGRL</sequence>